<evidence type="ECO:0008006" key="4">
    <source>
        <dbReference type="Google" id="ProtNLM"/>
    </source>
</evidence>
<dbReference type="Proteomes" id="UP001595907">
    <property type="component" value="Unassembled WGS sequence"/>
</dbReference>
<feature type="chain" id="PRO_5046438363" description="Carboxypeptidase-like regulatory domain-containing protein" evidence="1">
    <location>
        <begin position="20"/>
        <end position="254"/>
    </location>
</feature>
<evidence type="ECO:0000313" key="3">
    <source>
        <dbReference type="Proteomes" id="UP001595907"/>
    </source>
</evidence>
<evidence type="ECO:0000313" key="2">
    <source>
        <dbReference type="EMBL" id="MFC4263034.1"/>
    </source>
</evidence>
<evidence type="ECO:0000256" key="1">
    <source>
        <dbReference type="SAM" id="SignalP"/>
    </source>
</evidence>
<gene>
    <name evidence="2" type="ORF">ACFOWM_09105</name>
</gene>
<reference evidence="3" key="1">
    <citation type="journal article" date="2019" name="Int. J. Syst. Evol. Microbiol.">
        <title>The Global Catalogue of Microorganisms (GCM) 10K type strain sequencing project: providing services to taxonomists for standard genome sequencing and annotation.</title>
        <authorList>
            <consortium name="The Broad Institute Genomics Platform"/>
            <consortium name="The Broad Institute Genome Sequencing Center for Infectious Disease"/>
            <person name="Wu L."/>
            <person name="Ma J."/>
        </authorList>
    </citation>
    <scope>NUCLEOTIDE SEQUENCE [LARGE SCALE GENOMIC DNA]</scope>
    <source>
        <strain evidence="3">CECT 8289</strain>
    </source>
</reference>
<dbReference type="RefSeq" id="WP_379709079.1">
    <property type="nucleotide sequence ID" value="NZ_JBHSCZ010000002.1"/>
</dbReference>
<keyword evidence="3" id="KW-1185">Reference proteome</keyword>
<feature type="signal peptide" evidence="1">
    <location>
        <begin position="1"/>
        <end position="19"/>
    </location>
</feature>
<accession>A0ABV8QSH0</accession>
<organism evidence="2 3">
    <name type="scientific">Ferruginibacter yonginensis</name>
    <dbReference type="NCBI Taxonomy" id="1310416"/>
    <lineage>
        <taxon>Bacteria</taxon>
        <taxon>Pseudomonadati</taxon>
        <taxon>Bacteroidota</taxon>
        <taxon>Chitinophagia</taxon>
        <taxon>Chitinophagales</taxon>
        <taxon>Chitinophagaceae</taxon>
        <taxon>Ferruginibacter</taxon>
    </lineage>
</organism>
<comment type="caution">
    <text evidence="2">The sequence shown here is derived from an EMBL/GenBank/DDBJ whole genome shotgun (WGS) entry which is preliminary data.</text>
</comment>
<name>A0ABV8QSH0_9BACT</name>
<keyword evidence="1" id="KW-0732">Signal</keyword>
<sequence>MRLFITSFLLWVGIAPLQAQITVSGTVLDNSKLNYVEGVRVLSTQGKMSYTDSLGRYNITTQKGDSLFFIYNNKPTQKFAVNKIGNYNQFDIALLVPVKSKYSVLKEVVVYSKSYKEDSIENRQNYASIFSYNKPRFETSVVPGGGVGLDVNELINMFRFRRNKSLKKFQQRLETEEQEKYVNYRFSKNNVKRITQLKGAALDTFLVWYRPSYEFTSKSSEIQFNQYVLNASYHFKRTYNIGTGEAKLEKPTTL</sequence>
<proteinExistence type="predicted"/>
<protein>
    <recommendedName>
        <fullName evidence="4">Carboxypeptidase-like regulatory domain-containing protein</fullName>
    </recommendedName>
</protein>
<dbReference type="EMBL" id="JBHSCZ010000002">
    <property type="protein sequence ID" value="MFC4263034.1"/>
    <property type="molecule type" value="Genomic_DNA"/>
</dbReference>